<dbReference type="RefSeq" id="WP_245877792.1">
    <property type="nucleotide sequence ID" value="NZ_OCNH01000001.1"/>
</dbReference>
<dbReference type="InterPro" id="IPR005467">
    <property type="entry name" value="His_kinase_dom"/>
</dbReference>
<dbReference type="Pfam" id="PF00512">
    <property type="entry name" value="HisKA"/>
    <property type="match status" value="1"/>
</dbReference>
<dbReference type="GO" id="GO:0003700">
    <property type="term" value="F:DNA-binding transcription factor activity"/>
    <property type="evidence" value="ECO:0007669"/>
    <property type="project" value="InterPro"/>
</dbReference>
<feature type="domain" description="Response regulatory" evidence="10">
    <location>
        <begin position="4"/>
        <end position="123"/>
    </location>
</feature>
<feature type="domain" description="Response regulatory" evidence="10">
    <location>
        <begin position="413"/>
        <end position="528"/>
    </location>
</feature>
<feature type="domain" description="Histidine kinase" evidence="9">
    <location>
        <begin position="148"/>
        <end position="374"/>
    </location>
</feature>
<organism evidence="11 12">
    <name type="scientific">Spirosoma fluviale</name>
    <dbReference type="NCBI Taxonomy" id="1597977"/>
    <lineage>
        <taxon>Bacteria</taxon>
        <taxon>Pseudomonadati</taxon>
        <taxon>Bacteroidota</taxon>
        <taxon>Cytophagia</taxon>
        <taxon>Cytophagales</taxon>
        <taxon>Cytophagaceae</taxon>
        <taxon>Spirosoma</taxon>
    </lineage>
</organism>
<dbReference type="PROSITE" id="PS00041">
    <property type="entry name" value="HTH_ARAC_FAMILY_1"/>
    <property type="match status" value="1"/>
</dbReference>
<dbReference type="Proteomes" id="UP000219452">
    <property type="component" value="Unassembled WGS sequence"/>
</dbReference>
<gene>
    <name evidence="11" type="ORF">SAMN06269250_2149</name>
</gene>
<evidence type="ECO:0000256" key="7">
    <source>
        <dbReference type="PROSITE-ProRule" id="PRU00169"/>
    </source>
</evidence>
<keyword evidence="11" id="KW-0808">Transferase</keyword>
<dbReference type="EC" id="2.7.13.3" evidence="2"/>
<dbReference type="SUPFAM" id="SSF46689">
    <property type="entry name" value="Homeodomain-like"/>
    <property type="match status" value="1"/>
</dbReference>
<evidence type="ECO:0000256" key="6">
    <source>
        <dbReference type="ARBA" id="ARBA00023163"/>
    </source>
</evidence>
<proteinExistence type="predicted"/>
<evidence type="ECO:0000256" key="1">
    <source>
        <dbReference type="ARBA" id="ARBA00000085"/>
    </source>
</evidence>
<evidence type="ECO:0000313" key="11">
    <source>
        <dbReference type="EMBL" id="SOD82464.1"/>
    </source>
</evidence>
<dbReference type="Pfam" id="PF12833">
    <property type="entry name" value="HTH_18"/>
    <property type="match status" value="1"/>
</dbReference>
<dbReference type="Gene3D" id="1.10.287.130">
    <property type="match status" value="1"/>
</dbReference>
<feature type="domain" description="HTH araC/xylS-type" evidence="8">
    <location>
        <begin position="560"/>
        <end position="658"/>
    </location>
</feature>
<dbReference type="CDD" id="cd00082">
    <property type="entry name" value="HisKA"/>
    <property type="match status" value="1"/>
</dbReference>
<keyword evidence="6" id="KW-0804">Transcription</keyword>
<dbReference type="PANTHER" id="PTHR43547">
    <property type="entry name" value="TWO-COMPONENT HISTIDINE KINASE"/>
    <property type="match status" value="1"/>
</dbReference>
<dbReference type="InterPro" id="IPR009057">
    <property type="entry name" value="Homeodomain-like_sf"/>
</dbReference>
<sequence>MITTILVVDDEEDIQPIFLGKFRSKIQQGVYQFRFAHNGREALAKIEQEPDIDLVLLDINMPELDGLSVLAQLPSLNPLLGTVIVSAYDDMSNIRQAMNRGAFDFVCKPIDFADMELTIEKTVHHIRQLRETDHLKLIDALKTRFFDNITHELRTPLTLILSPMQQLIQRYPTPPDLSNGLRNVERHGQQLLQLINQLLDLAKLESGHLTLLQTVGDLGDFIEQIVMAFEPIANQKRLTLSYECQLTSLYSFDTGKLERIVHNLLSNAIKFTPEGNIHIQVTEHNNGVRLAVTDTGIGIVPEKLTYIFNRFYQVEPGNPVHKAVYVSNPGTGIGLSLVKELTELMGGQVHVQSVPHGIDQPSGTTFTVDLPLSPALNDTTESITLEPGLLVGSAYNVPLEVPVYNSSDQDKPLVLVVEDNQELGTFVSGELADTYRIITANNGIEGWEIARNELPDIVLTDIMMPGLDGYELTRRLKSNPDTDHIAILILTAKTAQSSRIEGFQTGADDYINKPFHVDELKLKLHNILDRQRKLREHYHRELIQSENTVAAESVKDSFVHTLNKLIEAQLDDTTFGVDELAKEAGMSRRTLHRKLTALINMPVNAFIRQYRLKRALHFMRQGNNVSQAAYMVGYESPAHFSTAFKEFFGKTPSDYLANQNPVRAVSNTN</sequence>
<dbReference type="PANTHER" id="PTHR43547:SF2">
    <property type="entry name" value="HYBRID SIGNAL TRANSDUCTION HISTIDINE KINASE C"/>
    <property type="match status" value="1"/>
</dbReference>
<dbReference type="PRINTS" id="PR00344">
    <property type="entry name" value="BCTRLSENSOR"/>
</dbReference>
<dbReference type="InterPro" id="IPR011006">
    <property type="entry name" value="CheY-like_superfamily"/>
</dbReference>
<dbReference type="SMART" id="SM00342">
    <property type="entry name" value="HTH_ARAC"/>
    <property type="match status" value="1"/>
</dbReference>
<name>A0A286FI43_9BACT</name>
<dbReference type="EMBL" id="OCNH01000001">
    <property type="protein sequence ID" value="SOD82464.1"/>
    <property type="molecule type" value="Genomic_DNA"/>
</dbReference>
<dbReference type="GO" id="GO:0043565">
    <property type="term" value="F:sequence-specific DNA binding"/>
    <property type="evidence" value="ECO:0007669"/>
    <property type="project" value="InterPro"/>
</dbReference>
<dbReference type="SMART" id="SM00448">
    <property type="entry name" value="REC"/>
    <property type="match status" value="2"/>
</dbReference>
<dbReference type="InterPro" id="IPR001789">
    <property type="entry name" value="Sig_transdc_resp-reg_receiver"/>
</dbReference>
<dbReference type="Gene3D" id="3.40.50.2300">
    <property type="match status" value="2"/>
</dbReference>
<evidence type="ECO:0000259" key="8">
    <source>
        <dbReference type="PROSITE" id="PS01124"/>
    </source>
</evidence>
<dbReference type="Pfam" id="PF00072">
    <property type="entry name" value="Response_reg"/>
    <property type="match status" value="2"/>
</dbReference>
<dbReference type="SMART" id="SM00388">
    <property type="entry name" value="HisKA"/>
    <property type="match status" value="1"/>
</dbReference>
<dbReference type="PROSITE" id="PS50109">
    <property type="entry name" value="HIS_KIN"/>
    <property type="match status" value="1"/>
</dbReference>
<comment type="catalytic activity">
    <reaction evidence="1">
        <text>ATP + protein L-histidine = ADP + protein N-phospho-L-histidine.</text>
        <dbReference type="EC" id="2.7.13.3"/>
    </reaction>
</comment>
<dbReference type="GO" id="GO:0000155">
    <property type="term" value="F:phosphorelay sensor kinase activity"/>
    <property type="evidence" value="ECO:0007669"/>
    <property type="project" value="InterPro"/>
</dbReference>
<reference evidence="12" key="1">
    <citation type="submission" date="2017-09" db="EMBL/GenBank/DDBJ databases">
        <authorList>
            <person name="Varghese N."/>
            <person name="Submissions S."/>
        </authorList>
    </citation>
    <scope>NUCLEOTIDE SEQUENCE [LARGE SCALE GENOMIC DNA]</scope>
    <source>
        <strain evidence="12">DSM 29961</strain>
    </source>
</reference>
<dbReference type="SUPFAM" id="SSF52172">
    <property type="entry name" value="CheY-like"/>
    <property type="match status" value="2"/>
</dbReference>
<dbReference type="PROSITE" id="PS01124">
    <property type="entry name" value="HTH_ARAC_FAMILY_2"/>
    <property type="match status" value="1"/>
</dbReference>
<dbReference type="Pfam" id="PF02518">
    <property type="entry name" value="HATPase_c"/>
    <property type="match status" value="1"/>
</dbReference>
<dbReference type="SMART" id="SM00387">
    <property type="entry name" value="HATPase_c"/>
    <property type="match status" value="1"/>
</dbReference>
<evidence type="ECO:0000259" key="10">
    <source>
        <dbReference type="PROSITE" id="PS50110"/>
    </source>
</evidence>
<dbReference type="InterPro" id="IPR004358">
    <property type="entry name" value="Sig_transdc_His_kin-like_C"/>
</dbReference>
<dbReference type="Gene3D" id="1.10.10.60">
    <property type="entry name" value="Homeodomain-like"/>
    <property type="match status" value="1"/>
</dbReference>
<keyword evidence="4" id="KW-0805">Transcription regulation</keyword>
<evidence type="ECO:0000256" key="3">
    <source>
        <dbReference type="ARBA" id="ARBA00022553"/>
    </source>
</evidence>
<dbReference type="InterPro" id="IPR003594">
    <property type="entry name" value="HATPase_dom"/>
</dbReference>
<feature type="modified residue" description="4-aspartylphosphate" evidence="7">
    <location>
        <position position="58"/>
    </location>
</feature>
<dbReference type="InterPro" id="IPR018060">
    <property type="entry name" value="HTH_AraC"/>
</dbReference>
<keyword evidence="12" id="KW-1185">Reference proteome</keyword>
<evidence type="ECO:0000256" key="2">
    <source>
        <dbReference type="ARBA" id="ARBA00012438"/>
    </source>
</evidence>
<evidence type="ECO:0000313" key="12">
    <source>
        <dbReference type="Proteomes" id="UP000219452"/>
    </source>
</evidence>
<dbReference type="AlphaFoldDB" id="A0A286FI43"/>
<dbReference type="InterPro" id="IPR036890">
    <property type="entry name" value="HATPase_C_sf"/>
</dbReference>
<evidence type="ECO:0000256" key="5">
    <source>
        <dbReference type="ARBA" id="ARBA00023125"/>
    </source>
</evidence>
<dbReference type="CDD" id="cd17536">
    <property type="entry name" value="REC_YesN-like"/>
    <property type="match status" value="1"/>
</dbReference>
<dbReference type="Gene3D" id="3.30.565.10">
    <property type="entry name" value="Histidine kinase-like ATPase, C-terminal domain"/>
    <property type="match status" value="1"/>
</dbReference>
<dbReference type="PROSITE" id="PS50110">
    <property type="entry name" value="RESPONSE_REGULATORY"/>
    <property type="match status" value="2"/>
</dbReference>
<keyword evidence="5" id="KW-0238">DNA-binding</keyword>
<protein>
    <recommendedName>
        <fullName evidence="2">histidine kinase</fullName>
        <ecNumber evidence="2">2.7.13.3</ecNumber>
    </recommendedName>
</protein>
<feature type="modified residue" description="4-aspartylphosphate" evidence="7">
    <location>
        <position position="461"/>
    </location>
</feature>
<dbReference type="CDD" id="cd17574">
    <property type="entry name" value="REC_OmpR"/>
    <property type="match status" value="1"/>
</dbReference>
<accession>A0A286FI43</accession>
<dbReference type="InterPro" id="IPR018062">
    <property type="entry name" value="HTH_AraC-typ_CS"/>
</dbReference>
<keyword evidence="3 7" id="KW-0597">Phosphoprotein</keyword>
<keyword evidence="11" id="KW-0418">Kinase</keyword>
<dbReference type="InterPro" id="IPR003661">
    <property type="entry name" value="HisK_dim/P_dom"/>
</dbReference>
<dbReference type="SUPFAM" id="SSF55874">
    <property type="entry name" value="ATPase domain of HSP90 chaperone/DNA topoisomerase II/histidine kinase"/>
    <property type="match status" value="1"/>
</dbReference>
<evidence type="ECO:0000259" key="9">
    <source>
        <dbReference type="PROSITE" id="PS50109"/>
    </source>
</evidence>
<evidence type="ECO:0000256" key="4">
    <source>
        <dbReference type="ARBA" id="ARBA00023015"/>
    </source>
</evidence>